<keyword evidence="6" id="KW-0597">Phosphoprotein</keyword>
<evidence type="ECO:0000256" key="5">
    <source>
        <dbReference type="ARBA" id="ARBA00022450"/>
    </source>
</evidence>
<dbReference type="PROSITE" id="PS50075">
    <property type="entry name" value="CARRIER"/>
    <property type="match status" value="4"/>
</dbReference>
<evidence type="ECO:0000256" key="6">
    <source>
        <dbReference type="ARBA" id="ARBA00022553"/>
    </source>
</evidence>
<proteinExistence type="inferred from homology"/>
<evidence type="ECO:0000313" key="10">
    <source>
        <dbReference type="EMBL" id="OSY40833.1"/>
    </source>
</evidence>
<dbReference type="SUPFAM" id="SSF52777">
    <property type="entry name" value="CoA-dependent acyltransferases"/>
    <property type="match status" value="6"/>
</dbReference>
<dbReference type="OrthoDB" id="2472181at2"/>
<keyword evidence="7" id="KW-0436">Ligase</keyword>
<dbReference type="InterPro" id="IPR000873">
    <property type="entry name" value="AMP-dep_synth/lig_dom"/>
</dbReference>
<dbReference type="FunFam" id="3.40.50.12780:FF:000012">
    <property type="entry name" value="Non-ribosomal peptide synthetase"/>
    <property type="match status" value="1"/>
</dbReference>
<dbReference type="PANTHER" id="PTHR45527:SF10">
    <property type="entry name" value="PYOCHELIN SYNTHASE PCHF"/>
    <property type="match status" value="1"/>
</dbReference>
<dbReference type="InterPro" id="IPR057737">
    <property type="entry name" value="Condensation_MtbB-like"/>
</dbReference>
<dbReference type="InterPro" id="IPR006162">
    <property type="entry name" value="Ppantetheine_attach_site"/>
</dbReference>
<dbReference type="FunFam" id="3.30.559.10:FF:000023">
    <property type="entry name" value="Non-ribosomal peptide synthetase"/>
    <property type="match status" value="2"/>
</dbReference>
<dbReference type="NCBIfam" id="TIGR01733">
    <property type="entry name" value="AA-adenyl-dom"/>
    <property type="match status" value="3"/>
</dbReference>
<sequence length="3176" mass="338690">MSTEIVGSDSSVPVGGAGSGSSGDVSGLHFLCAEIAASVGAEEGSVGPDDDLFAVGMDSLRLMTLRSAWRRRGITVDLVALVETPTPRAWWRLMRDVAPAPAPARQPPADPAAPFPLTSVQQAYWVGRGDGQPLGGVGCHAYLEFDGAGVDPDRLARAVREVVDRHGMLRARFPGDGTQIITPPGGEPPVRVVDLSGMDSGKARAERERLRGELSHRRLDAGAGEVLAVTLCLLPGGCTRLMVEVDFLVADVLGLRILLADLATAYRSDDPVALPSLGIDFPTCLAHRAQADGHRADARAYWAARVPELPSGPRLPLAVDPATVLEPRFVRRSTRLSALSWTALQDRCRSAGITPAVALAAAYAEVLAGWSEEPRFVLNLPVFDRDEFHPDVMSVVADFTGLVLLEVDCGRPLSFLDRAREIQDRLRRDLAHASYSGVEVLRDLTRAGDGRPASAPVVFASALGGDLVGDDFRETFGELDWMVSQTPQVWLDNQVVELGGGLYVSWDAVQELFDEGVLDAMFAAYSEILHGLADGDWDRRLVAGAPPAQRRVRAAINATAPVPGPVDPAGLLHTGMFDRAAREPERVAVPGVATYGELAERALRVAGYLAGEGVVPGDAVAVSLPRGVDQVVAVFGVLAAGAAYVPVSPELPPARRDRMRELAGVVCTLDADTRMDAEPLPGPVPVDPARSAYVIFTSGTTGDPKGVEVTHAAVMNTVADVCARFGIGPDDRVLTVSALDFDLSVFDLFGLLSAGGQVVTVAPESWRDAAAWAGLVAGHRVTVWNTVPALLDMLLTAAPPDSLESLRTVLVSGDWVGLDLAPRLAIAAPRARLVALGGATEAAVWSNFQPVPVPVPERWTSVPYGRPLAGQRFRVVDDTGRDRPDQVPGELWIGGAGVAVGYRGDPELTAAKFVTDDGQRWYRTGDLGRYWPDGTLEFLGRADTQVKVRGHRIELGEIDTALQADPEVAAGVTVVVGERTRRRLVAYVTPACVTPADGSAPDPTGLADRLRRVLPDHAVPGRIVVVDALPLTGNGKIDRAALETLAEHQGPGTSAAPLGELEKQVAAVWEELLGIASVARDDSFFALGGDSVVATRMVARLTADGVTGAGLGALFASPTLAGYCAGLTAGDARTDTGVVADPASRYEPFPTTDVQRAYLVGRREDLVLGGIGTHYYGELDLPEVDVAAWERAWNIVIARHDMLRAVVDDDGTQRVLPEVGRFTVPVEHGIAALDPMREQMSRRVFDPARWPLMEARAVHYLRDGEPRTRLGIGLDNIVLDAASVMQLFTELDALVADPAATLPEPAVTFRDYLVQGAPDPARVAAAETYWRSRLDDLPPAPPLPLAADPAGIARPRFTRRADTLSPGEWSAIREQAVRAGVTPSAVLLACYAEVLSRWSGAAGLTVNLTLFDRRPVHADIDRVLGDFTSLLLVGCRAVPGECWLDRVRRLQEQLWRDLDHRETSAVWVMRELARATGRPETTMPVVFTSALGLDADTLRGAPSLEFGITHTPQVWLDNQVVELSGGLHVSWDAVQDLFDDGVLDTMFTAYTGLLRSLADASWSQPLGPTLPERQEQVRAAANSTGQAHDPALLHAGMFEWAAREPERVAVPGALTYGELADRALRVAGYLVGEGVRPGDAVAVSLPRGVDQVVAVFGVLAAGGVYVPVSPELPQARGDRMRERAGVVCTLDAGSRMQDTAALPGPVAVDPDRPAYVIFTSGTTGDPKGVEVTHAAAMNTVADVSARFGVGVEDRVLAVSALDFDLSVFDLFGLLSAGGQVVTVAPELWRDAAAWADLVAEHRVTVWNTVPALLDMLLTAAPPDSLESLRTVLVSGDWVGLDLAPRLVAAAPQARLVALGGATEAAVWSNFQPVPVPVPERWTSVPYGRPLAGQCFRVVDPLGRDCPDHVTGELWIGGAGVAVGYRGDPELTAAKFVPHDGQRWYRTGDLGRYWPDGTLEFLGRADTQVKVRGHRIELGEIDTALLTHHSVDAAVAVATGDRGRRRITAFVTPTTAQLDVLPAHLTALLPEHMVPARIVAVDALPLTGNGKIDRAALDTLAEHHGLPTRDAAPAGEIEQRVAALWAELLGVAAVGRGDDFFALGGDSIVATRMVARLAAGGIAGAELGRLFTAPVLADYCTALHTGIREPVAGVVADPEHRHTPFALTDVQRAYWIGRQTGPALGGIGTHYYGELDLPEVDVAAWERAWNIVIARHDMLRAVVDDDGTQRVLPEVGRFTVPVDHGPDGIDRMRAELAHRVPDPARWPLIAARAVHHERDGERRTRLGIGLDNLVLDAASIMLLLAELDALTTDPAALPPAPEITFRDYLTQVAAAPDGQEKARDHWRARIAEDTLPPAPNLPLAVDPATVQRPEFTRRSFALDTQAWSALRDRCRAAGVTPAAALLGCYAEVLGRWSGSAALSIMLTLFERRPVHPDIDRVLGDFTTLLPVAWRADPADTGTDRIRRLQEQMWRDLDHRDASAVWVLRELARSRGDADAAIPVVFTSALGLGDSAPTMPALEYGVSQTPQVWLDNQVVESAGGLYLSWDAVEALFDDGVLDAMFDDYTGLVTSLTTSGDDWPRLDTLPAGTRAVRAAVNSTGPAFEPVLLHAGMFDRAAREPERVAVPGVLTYGELAGRALCVAGYLAGEGVVPGDAVAVSLPRGVDQVVAVFGVLAAGAVYVPVSPELPSARRDRMRELAGVVCSLDPAALDAALRVDPLPEPVAVDPSRTAYVIFTSGTTGDPKGVEVTHAAAMNTVADVCDRFGVGGDDRVLTVSALDFDLSVFDLFGLLSVGGQVVPVAPESWRDAAAWAGLVAEHRITVWNTVPALLDMLLTAAPAGSLESLRTVLVSGDWVGLDLAPRLAVAAPHARLVALGGATEAAVWSNFQLVPVPVPERWTSVPYGRPLAGQRFRVVDPLGRDCPDHVPGELWIGGAGVAVGYRGDPELTAAKFVTDRGQRWYRTGDLGRYWPDGTLEFLGRADTQVKVRGHRIELGEIETALLAHHSVDAAVAVATGDRGRRRITAFVTPTSADPAPLRDHLAAALPEHMVPARIVAVDALPLTGNGKIDRPALETLAEHDTTTPTGPPPEGDTEIRLAALWSELLGTGPVARDDRFFALGGDSLTATRLVELVSTTFGTRITMRDFVTDPTIRGTAALLTADLDGGRDDYEEGEL</sequence>
<dbReference type="GO" id="GO:0044550">
    <property type="term" value="P:secondary metabolite biosynthetic process"/>
    <property type="evidence" value="ECO:0007669"/>
    <property type="project" value="TreeGrafter"/>
</dbReference>
<dbReference type="InterPro" id="IPR009081">
    <property type="entry name" value="PP-bd_ACP"/>
</dbReference>
<accession>A0A1Y2N042</accession>
<feature type="domain" description="Carrier" evidence="9">
    <location>
        <begin position="23"/>
        <end position="98"/>
    </location>
</feature>
<comment type="pathway">
    <text evidence="2">Siderophore biosynthesis; mycobactin biosynthesis.</text>
</comment>
<gene>
    <name evidence="10" type="primary">tycC_1</name>
    <name evidence="10" type="ORF">BG845_02592</name>
</gene>
<dbReference type="Gene3D" id="3.30.559.30">
    <property type="entry name" value="Nonribosomal peptide synthetase, condensation domain"/>
    <property type="match status" value="3"/>
</dbReference>
<evidence type="ECO:0000259" key="9">
    <source>
        <dbReference type="PROSITE" id="PS50075"/>
    </source>
</evidence>
<dbReference type="SUPFAM" id="SSF47336">
    <property type="entry name" value="ACP-like"/>
    <property type="match status" value="4"/>
</dbReference>
<evidence type="ECO:0000256" key="3">
    <source>
        <dbReference type="ARBA" id="ARBA00007380"/>
    </source>
</evidence>
<dbReference type="SUPFAM" id="SSF56801">
    <property type="entry name" value="Acetyl-CoA synthetase-like"/>
    <property type="match status" value="3"/>
</dbReference>
<dbReference type="GO" id="GO:0016874">
    <property type="term" value="F:ligase activity"/>
    <property type="evidence" value="ECO:0007669"/>
    <property type="project" value="UniProtKB-KW"/>
</dbReference>
<dbReference type="Gene3D" id="3.30.559.10">
    <property type="entry name" value="Chloramphenicol acetyltransferase-like domain"/>
    <property type="match status" value="3"/>
</dbReference>
<dbReference type="InterPro" id="IPR010071">
    <property type="entry name" value="AA_adenyl_dom"/>
</dbReference>
<dbReference type="FunFam" id="3.30.559.30:FF:000006">
    <property type="entry name" value="Yersiniabactin polyketide/non-ribosomal peptide synthetase"/>
    <property type="match status" value="3"/>
</dbReference>
<dbReference type="GO" id="GO:0043041">
    <property type="term" value="P:amino acid activation for nonribosomal peptide biosynthetic process"/>
    <property type="evidence" value="ECO:0007669"/>
    <property type="project" value="TreeGrafter"/>
</dbReference>
<dbReference type="PROSITE" id="PS00455">
    <property type="entry name" value="AMP_BINDING"/>
    <property type="match status" value="3"/>
</dbReference>
<dbReference type="InterPro" id="IPR023213">
    <property type="entry name" value="CAT-like_dom_sf"/>
</dbReference>
<reference evidence="10 11" key="1">
    <citation type="submission" date="2016-09" db="EMBL/GenBank/DDBJ databases">
        <title>Pseudonocardia autotrophica DSM535, a candidate organism with high potential of specific P450 cytochromes.</title>
        <authorList>
            <person name="Grumaz C."/>
            <person name="Vainshtein Y."/>
            <person name="Kirstahler P."/>
            <person name="Sohn K."/>
        </authorList>
    </citation>
    <scope>NUCLEOTIDE SEQUENCE [LARGE SCALE GENOMIC DNA]</scope>
    <source>
        <strain evidence="10 11">DSM 535</strain>
    </source>
</reference>
<dbReference type="InterPro" id="IPR020845">
    <property type="entry name" value="AMP-binding_CS"/>
</dbReference>
<dbReference type="RefSeq" id="WP_085912839.1">
    <property type="nucleotide sequence ID" value="NZ_AP018920.1"/>
</dbReference>
<dbReference type="Pfam" id="PF00668">
    <property type="entry name" value="Condensation"/>
    <property type="match status" value="3"/>
</dbReference>
<dbReference type="SMART" id="SM00823">
    <property type="entry name" value="PKS_PP"/>
    <property type="match status" value="4"/>
</dbReference>
<dbReference type="Gene3D" id="3.40.50.12780">
    <property type="entry name" value="N-terminal domain of ligase-like"/>
    <property type="match status" value="3"/>
</dbReference>
<dbReference type="Gene3D" id="3.30.300.30">
    <property type="match status" value="3"/>
</dbReference>
<dbReference type="STRING" id="2074.BG845_02592"/>
<protein>
    <recommendedName>
        <fullName evidence="4">Phenyloxazoline synthase MbtB</fullName>
    </recommendedName>
    <alternativeName>
        <fullName evidence="8">Mycobactin synthetase protein B</fullName>
    </alternativeName>
</protein>
<feature type="domain" description="Carrier" evidence="9">
    <location>
        <begin position="3089"/>
        <end position="3164"/>
    </location>
</feature>
<organism evidence="10 11">
    <name type="scientific">Pseudonocardia autotrophica</name>
    <name type="common">Amycolata autotrophica</name>
    <name type="synonym">Nocardia autotrophica</name>
    <dbReference type="NCBI Taxonomy" id="2074"/>
    <lineage>
        <taxon>Bacteria</taxon>
        <taxon>Bacillati</taxon>
        <taxon>Actinomycetota</taxon>
        <taxon>Actinomycetes</taxon>
        <taxon>Pseudonocardiales</taxon>
        <taxon>Pseudonocardiaceae</taxon>
        <taxon>Pseudonocardia</taxon>
    </lineage>
</organism>
<dbReference type="InterPro" id="IPR029058">
    <property type="entry name" value="AB_hydrolase_fold"/>
</dbReference>
<comment type="caution">
    <text evidence="10">The sequence shown here is derived from an EMBL/GenBank/DDBJ whole genome shotgun (WGS) entry which is preliminary data.</text>
</comment>
<dbReference type="PANTHER" id="PTHR45527">
    <property type="entry name" value="NONRIBOSOMAL PEPTIDE SYNTHETASE"/>
    <property type="match status" value="1"/>
</dbReference>
<dbReference type="Pfam" id="PF13193">
    <property type="entry name" value="AMP-binding_C"/>
    <property type="match status" value="3"/>
</dbReference>
<keyword evidence="11" id="KW-1185">Reference proteome</keyword>
<dbReference type="InterPro" id="IPR025110">
    <property type="entry name" value="AMP-bd_C"/>
</dbReference>
<dbReference type="PROSITE" id="PS00012">
    <property type="entry name" value="PHOSPHOPANTETHEINE"/>
    <property type="match status" value="3"/>
</dbReference>
<dbReference type="NCBIfam" id="NF003417">
    <property type="entry name" value="PRK04813.1"/>
    <property type="match status" value="3"/>
</dbReference>
<dbReference type="EMBL" id="MIGB01000011">
    <property type="protein sequence ID" value="OSY40833.1"/>
    <property type="molecule type" value="Genomic_DNA"/>
</dbReference>
<evidence type="ECO:0000256" key="1">
    <source>
        <dbReference type="ARBA" id="ARBA00001957"/>
    </source>
</evidence>
<dbReference type="Pfam" id="PF00550">
    <property type="entry name" value="PP-binding"/>
    <property type="match status" value="4"/>
</dbReference>
<feature type="domain" description="Carrier" evidence="9">
    <location>
        <begin position="2071"/>
        <end position="2146"/>
    </location>
</feature>
<dbReference type="InterPro" id="IPR020806">
    <property type="entry name" value="PKS_PP-bd"/>
</dbReference>
<keyword evidence="5" id="KW-0596">Phosphopantetheine</keyword>
<evidence type="ECO:0000256" key="7">
    <source>
        <dbReference type="ARBA" id="ARBA00022598"/>
    </source>
</evidence>
<dbReference type="InterPro" id="IPR036736">
    <property type="entry name" value="ACP-like_sf"/>
</dbReference>
<dbReference type="GO" id="GO:0031177">
    <property type="term" value="F:phosphopantetheine binding"/>
    <property type="evidence" value="ECO:0007669"/>
    <property type="project" value="InterPro"/>
</dbReference>
<dbReference type="Gene3D" id="3.40.50.1820">
    <property type="entry name" value="alpha/beta hydrolase"/>
    <property type="match status" value="2"/>
</dbReference>
<dbReference type="CDD" id="cd12114">
    <property type="entry name" value="A_NRPS_TlmIV_like"/>
    <property type="match status" value="3"/>
</dbReference>
<evidence type="ECO:0000256" key="2">
    <source>
        <dbReference type="ARBA" id="ARBA00005102"/>
    </source>
</evidence>
<dbReference type="CDD" id="cd19535">
    <property type="entry name" value="Cyc_NRPS"/>
    <property type="match status" value="3"/>
</dbReference>
<dbReference type="InterPro" id="IPR001242">
    <property type="entry name" value="Condensation_dom"/>
</dbReference>
<dbReference type="GO" id="GO:0000036">
    <property type="term" value="F:acyl carrier activity"/>
    <property type="evidence" value="ECO:0007669"/>
    <property type="project" value="TreeGrafter"/>
</dbReference>
<dbReference type="GO" id="GO:0005737">
    <property type="term" value="C:cytoplasm"/>
    <property type="evidence" value="ECO:0007669"/>
    <property type="project" value="TreeGrafter"/>
</dbReference>
<comment type="cofactor">
    <cofactor evidence="1">
        <name>pantetheine 4'-phosphate</name>
        <dbReference type="ChEBI" id="CHEBI:47942"/>
    </cofactor>
</comment>
<dbReference type="Proteomes" id="UP000194360">
    <property type="component" value="Unassembled WGS sequence"/>
</dbReference>
<comment type="similarity">
    <text evidence="3">Belongs to the ATP-dependent AMP-binding enzyme family. MbtB subfamily.</text>
</comment>
<name>A0A1Y2N042_PSEAH</name>
<evidence type="ECO:0000256" key="8">
    <source>
        <dbReference type="ARBA" id="ARBA00033440"/>
    </source>
</evidence>
<evidence type="ECO:0000313" key="11">
    <source>
        <dbReference type="Proteomes" id="UP000194360"/>
    </source>
</evidence>
<dbReference type="InterPro" id="IPR042099">
    <property type="entry name" value="ANL_N_sf"/>
</dbReference>
<dbReference type="Pfam" id="PF00501">
    <property type="entry name" value="AMP-binding"/>
    <property type="match status" value="3"/>
</dbReference>
<evidence type="ECO:0000256" key="4">
    <source>
        <dbReference type="ARBA" id="ARBA00016743"/>
    </source>
</evidence>
<dbReference type="InterPro" id="IPR045851">
    <property type="entry name" value="AMP-bd_C_sf"/>
</dbReference>
<feature type="domain" description="Carrier" evidence="9">
    <location>
        <begin position="1056"/>
        <end position="1131"/>
    </location>
</feature>
<dbReference type="Gene3D" id="1.10.1200.10">
    <property type="entry name" value="ACP-like"/>
    <property type="match status" value="2"/>
</dbReference>